<dbReference type="SUPFAM" id="SSF53178">
    <property type="entry name" value="Peptidyl-tRNA hydrolase-like"/>
    <property type="match status" value="1"/>
</dbReference>
<evidence type="ECO:0000256" key="3">
    <source>
        <dbReference type="ARBA" id="ARBA00022801"/>
    </source>
</evidence>
<dbReference type="GO" id="GO:0072344">
    <property type="term" value="P:rescue of stalled ribosome"/>
    <property type="evidence" value="ECO:0007669"/>
    <property type="project" value="UniProtKB-UniRule"/>
</dbReference>
<comment type="subunit">
    <text evidence="8">Monomer.</text>
</comment>
<dbReference type="AlphaFoldDB" id="A0A2V3VJ32"/>
<evidence type="ECO:0000256" key="7">
    <source>
        <dbReference type="ARBA" id="ARBA00050038"/>
    </source>
</evidence>
<dbReference type="CDD" id="cd00462">
    <property type="entry name" value="PTH"/>
    <property type="match status" value="1"/>
</dbReference>
<feature type="binding site" evidence="8">
    <location>
        <position position="86"/>
    </location>
    <ligand>
        <name>tRNA</name>
        <dbReference type="ChEBI" id="CHEBI:17843"/>
    </ligand>
</feature>
<dbReference type="PROSITE" id="PS01195">
    <property type="entry name" value="PEPT_TRNA_HYDROL_1"/>
    <property type="match status" value="1"/>
</dbReference>
<organism evidence="11 12">
    <name type="scientific">Pseudogracilibacillus auburnensis</name>
    <dbReference type="NCBI Taxonomy" id="1494959"/>
    <lineage>
        <taxon>Bacteria</taxon>
        <taxon>Bacillati</taxon>
        <taxon>Bacillota</taxon>
        <taxon>Bacilli</taxon>
        <taxon>Bacillales</taxon>
        <taxon>Bacillaceae</taxon>
        <taxon>Pseudogracilibacillus</taxon>
    </lineage>
</organism>
<dbReference type="PANTHER" id="PTHR17224">
    <property type="entry name" value="PEPTIDYL-TRNA HYDROLASE"/>
    <property type="match status" value="1"/>
</dbReference>
<evidence type="ECO:0000313" key="11">
    <source>
        <dbReference type="EMBL" id="PXW81550.1"/>
    </source>
</evidence>
<dbReference type="GO" id="GO:0000049">
    <property type="term" value="F:tRNA binding"/>
    <property type="evidence" value="ECO:0007669"/>
    <property type="project" value="UniProtKB-UniRule"/>
</dbReference>
<evidence type="ECO:0000256" key="8">
    <source>
        <dbReference type="HAMAP-Rule" id="MF_00083"/>
    </source>
</evidence>
<dbReference type="GO" id="GO:0006515">
    <property type="term" value="P:protein quality control for misfolded or incompletely synthesized proteins"/>
    <property type="evidence" value="ECO:0007669"/>
    <property type="project" value="UniProtKB-UniRule"/>
</dbReference>
<evidence type="ECO:0000256" key="4">
    <source>
        <dbReference type="ARBA" id="ARBA00022884"/>
    </source>
</evidence>
<comment type="caution">
    <text evidence="11">The sequence shown here is derived from an EMBL/GenBank/DDBJ whole genome shotgun (WGS) entry which is preliminary data.</text>
</comment>
<keyword evidence="2 8" id="KW-0820">tRNA-binding</keyword>
<comment type="subcellular location">
    <subcellularLocation>
        <location evidence="8">Cytoplasm</location>
    </subcellularLocation>
</comment>
<comment type="function">
    <text evidence="8">Catalyzes the release of premature peptidyl moieties from peptidyl-tRNA molecules trapped in stalled 50S ribosomal subunits, and thus maintains levels of free tRNAs and 50S ribosomes.</text>
</comment>
<protein>
    <recommendedName>
        <fullName evidence="7 8">Peptidyl-tRNA hydrolase</fullName>
        <shortName evidence="8">Pth</shortName>
        <ecNumber evidence="1 8">3.1.1.29</ecNumber>
    </recommendedName>
</protein>
<dbReference type="Pfam" id="PF01195">
    <property type="entry name" value="Pept_tRNA_hydro"/>
    <property type="match status" value="1"/>
</dbReference>
<dbReference type="NCBIfam" id="TIGR00447">
    <property type="entry name" value="pth"/>
    <property type="match status" value="1"/>
</dbReference>
<dbReference type="GO" id="GO:0004045">
    <property type="term" value="F:peptidyl-tRNA hydrolase activity"/>
    <property type="evidence" value="ECO:0007669"/>
    <property type="project" value="UniProtKB-UniRule"/>
</dbReference>
<feature type="active site" description="Proton acceptor" evidence="8">
    <location>
        <position position="41"/>
    </location>
</feature>
<evidence type="ECO:0000256" key="1">
    <source>
        <dbReference type="ARBA" id="ARBA00013260"/>
    </source>
</evidence>
<feature type="site" description="Stabilizes the basic form of H active site to accept a proton" evidence="8">
    <location>
        <position position="113"/>
    </location>
</feature>
<keyword evidence="4 8" id="KW-0694">RNA-binding</keyword>
<dbReference type="Proteomes" id="UP000247978">
    <property type="component" value="Unassembled WGS sequence"/>
</dbReference>
<comment type="catalytic activity">
    <reaction evidence="6 8 9">
        <text>an N-acyl-L-alpha-aminoacyl-tRNA + H2O = an N-acyl-L-amino acid + a tRNA + H(+)</text>
        <dbReference type="Rhea" id="RHEA:54448"/>
        <dbReference type="Rhea" id="RHEA-COMP:10123"/>
        <dbReference type="Rhea" id="RHEA-COMP:13883"/>
        <dbReference type="ChEBI" id="CHEBI:15377"/>
        <dbReference type="ChEBI" id="CHEBI:15378"/>
        <dbReference type="ChEBI" id="CHEBI:59874"/>
        <dbReference type="ChEBI" id="CHEBI:78442"/>
        <dbReference type="ChEBI" id="CHEBI:138191"/>
        <dbReference type="EC" id="3.1.1.29"/>
    </reaction>
</comment>
<dbReference type="PANTHER" id="PTHR17224:SF1">
    <property type="entry name" value="PEPTIDYL-TRNA HYDROLASE"/>
    <property type="match status" value="1"/>
</dbReference>
<gene>
    <name evidence="8" type="primary">pth</name>
    <name evidence="11" type="ORF">DFR56_12144</name>
</gene>
<name>A0A2V3VJ32_9BACI</name>
<feature type="binding site" evidence="8">
    <location>
        <position position="36"/>
    </location>
    <ligand>
        <name>tRNA</name>
        <dbReference type="ChEBI" id="CHEBI:17843"/>
    </ligand>
</feature>
<feature type="binding site" evidence="8">
    <location>
        <position position="88"/>
    </location>
    <ligand>
        <name>tRNA</name>
        <dbReference type="ChEBI" id="CHEBI:17843"/>
    </ligand>
</feature>
<dbReference type="InterPro" id="IPR036416">
    <property type="entry name" value="Pept_tRNA_hydro_sf"/>
</dbReference>
<evidence type="ECO:0000313" key="12">
    <source>
        <dbReference type="Proteomes" id="UP000247978"/>
    </source>
</evidence>
<sequence length="208" mass="23714">MRRDSSIEKGWALNKQINGAVTMKCIIGLGNPGKKYEKTRHNIGFIVIDELVKRFSINLNKTKYKCTYEIQTIQQEKVLFIKPQTFMNLSGEGVRPLLDFYKVKVEDVLVIYDDLDLPVGKIRLREKGGHGGHNGIRSLIEHLGTKDFKRLRIGIGRPTNGAPIVNYVLQPFLKQEAATLAHTIDQSVKACETWLDKPFNEVMNIYNK</sequence>
<keyword evidence="8" id="KW-0963">Cytoplasm</keyword>
<comment type="similarity">
    <text evidence="5 8 10">Belongs to the PTH family.</text>
</comment>
<dbReference type="GO" id="GO:0005737">
    <property type="term" value="C:cytoplasm"/>
    <property type="evidence" value="ECO:0007669"/>
    <property type="project" value="UniProtKB-SubCell"/>
</dbReference>
<keyword evidence="3 8" id="KW-0378">Hydrolase</keyword>
<reference evidence="11 12" key="1">
    <citation type="submission" date="2018-05" db="EMBL/GenBank/DDBJ databases">
        <title>Genomic Encyclopedia of Type Strains, Phase IV (KMG-IV): sequencing the most valuable type-strain genomes for metagenomic binning, comparative biology and taxonomic classification.</title>
        <authorList>
            <person name="Goeker M."/>
        </authorList>
    </citation>
    <scope>NUCLEOTIDE SEQUENCE [LARGE SCALE GENOMIC DNA]</scope>
    <source>
        <strain evidence="11 12">DSM 28556</strain>
    </source>
</reference>
<dbReference type="EMBL" id="QJJQ01000021">
    <property type="protein sequence ID" value="PXW81550.1"/>
    <property type="molecule type" value="Genomic_DNA"/>
</dbReference>
<evidence type="ECO:0000256" key="9">
    <source>
        <dbReference type="RuleBase" id="RU000673"/>
    </source>
</evidence>
<dbReference type="PROSITE" id="PS01196">
    <property type="entry name" value="PEPT_TRNA_HYDROL_2"/>
    <property type="match status" value="1"/>
</dbReference>
<dbReference type="EC" id="3.1.1.29" evidence="1 8"/>
<evidence type="ECO:0000256" key="2">
    <source>
        <dbReference type="ARBA" id="ARBA00022555"/>
    </source>
</evidence>
<evidence type="ECO:0000256" key="10">
    <source>
        <dbReference type="RuleBase" id="RU004320"/>
    </source>
</evidence>
<accession>A0A2V3VJ32</accession>
<dbReference type="Gene3D" id="3.40.50.1470">
    <property type="entry name" value="Peptidyl-tRNA hydrolase"/>
    <property type="match status" value="1"/>
</dbReference>
<dbReference type="HAMAP" id="MF_00083">
    <property type="entry name" value="Pept_tRNA_hydro_bact"/>
    <property type="match status" value="1"/>
</dbReference>
<comment type="function">
    <text evidence="8">Hydrolyzes ribosome-free peptidyl-tRNAs (with 1 or more amino acids incorporated), which drop off the ribosome during protein synthesis, or as a result of ribosome stalling.</text>
</comment>
<keyword evidence="12" id="KW-1185">Reference proteome</keyword>
<feature type="binding site" evidence="8">
    <location>
        <position position="134"/>
    </location>
    <ligand>
        <name>tRNA</name>
        <dbReference type="ChEBI" id="CHEBI:17843"/>
    </ligand>
</feature>
<dbReference type="InterPro" id="IPR018171">
    <property type="entry name" value="Pept_tRNA_hydro_CS"/>
</dbReference>
<dbReference type="FunFam" id="3.40.50.1470:FF:000001">
    <property type="entry name" value="Peptidyl-tRNA hydrolase"/>
    <property type="match status" value="1"/>
</dbReference>
<proteinExistence type="inferred from homology"/>
<feature type="site" description="Discriminates between blocked and unblocked aminoacyl-tRNA" evidence="8">
    <location>
        <position position="31"/>
    </location>
</feature>
<evidence type="ECO:0000256" key="5">
    <source>
        <dbReference type="ARBA" id="ARBA00038063"/>
    </source>
</evidence>
<dbReference type="InterPro" id="IPR001328">
    <property type="entry name" value="Pept_tRNA_hydro"/>
</dbReference>
<evidence type="ECO:0000256" key="6">
    <source>
        <dbReference type="ARBA" id="ARBA00048707"/>
    </source>
</evidence>